<name>A0A7U6B8D8_AERCA</name>
<dbReference type="GO" id="GO:0055085">
    <property type="term" value="P:transmembrane transport"/>
    <property type="evidence" value="ECO:0007669"/>
    <property type="project" value="TreeGrafter"/>
</dbReference>
<dbReference type="SUPFAM" id="SSF64307">
    <property type="entry name" value="SirA-like"/>
    <property type="match status" value="1"/>
</dbReference>
<sequence>MEQLDLTPWRCPEPLIRLKLWLRQARPGQSVCIQLGDAGSRQDIPAYLRRQGHQVQTREESAARLSLLLVVARPPGTPPSPCHPPREPPFKEASMLDVLKRWYQTRFSDPDAVTLFLLLVFCFAVLWLFGDLLAPLLVALVMAYLLEWPVSRLQRGGLSRTVATSLVLLLFITVTTLMLLGLIPTLVSQGVNLAKEAPAMLAHAQDYVRTLPEKYPEIIDVSLVETIIDNIRQRILTGGEQLVSASLSSLINVVAILIYAILVPLMVFFMLKDKQVLMGGLRRFLPRNRTLVNRVWVEMNDQIINYIRGKVIEIVIVGIATYVPFALMGLRYSALLAVAVGFSVLIPYIGAAAVTVPVAMVALFQWGLTPDFAWLMVAYFVIQALDGNLLVPLLFSEAVNLHPVAIIIAVLVFGGLWGFWGVFFAIPLATLVKAVLNAWPKREDLPRPAP</sequence>
<evidence type="ECO:0000256" key="2">
    <source>
        <dbReference type="ARBA" id="ARBA00009773"/>
    </source>
</evidence>
<feature type="transmembrane region" description="Helical" evidence="8">
    <location>
        <begin position="133"/>
        <end position="150"/>
    </location>
</feature>
<evidence type="ECO:0000313" key="11">
    <source>
        <dbReference type="Proteomes" id="UP000266778"/>
    </source>
</evidence>
<feature type="transmembrane region" description="Helical" evidence="8">
    <location>
        <begin position="336"/>
        <end position="360"/>
    </location>
</feature>
<keyword evidence="6 8" id="KW-1133">Transmembrane helix</keyword>
<dbReference type="InterPro" id="IPR002549">
    <property type="entry name" value="AI-2E-like"/>
</dbReference>
<dbReference type="AlphaFoldDB" id="A0A7U6B8D8"/>
<proteinExistence type="inferred from homology"/>
<dbReference type="EMBL" id="CP025706">
    <property type="protein sequence ID" value="AXB03745.2"/>
    <property type="molecule type" value="Genomic_DNA"/>
</dbReference>
<dbReference type="CDD" id="cd00291">
    <property type="entry name" value="SirA_YedF_YeeD"/>
    <property type="match status" value="1"/>
</dbReference>
<dbReference type="GO" id="GO:0005886">
    <property type="term" value="C:plasma membrane"/>
    <property type="evidence" value="ECO:0007669"/>
    <property type="project" value="UniProtKB-SubCell"/>
</dbReference>
<protein>
    <submittedName>
        <fullName evidence="10">AI-2E family transporter</fullName>
    </submittedName>
</protein>
<comment type="similarity">
    <text evidence="2">Belongs to the autoinducer-2 exporter (AI-2E) (TC 2.A.86) family.</text>
</comment>
<feature type="transmembrane region" description="Helical" evidence="8">
    <location>
        <begin position="162"/>
        <end position="183"/>
    </location>
</feature>
<evidence type="ECO:0000256" key="3">
    <source>
        <dbReference type="ARBA" id="ARBA00022448"/>
    </source>
</evidence>
<dbReference type="Gene3D" id="3.30.110.40">
    <property type="entry name" value="TusA-like domain"/>
    <property type="match status" value="1"/>
</dbReference>
<feature type="transmembrane region" description="Helical" evidence="8">
    <location>
        <begin position="311"/>
        <end position="330"/>
    </location>
</feature>
<dbReference type="Pfam" id="PF01206">
    <property type="entry name" value="TusA"/>
    <property type="match status" value="1"/>
</dbReference>
<evidence type="ECO:0000259" key="9">
    <source>
        <dbReference type="Pfam" id="PF01206"/>
    </source>
</evidence>
<evidence type="ECO:0000256" key="7">
    <source>
        <dbReference type="ARBA" id="ARBA00023136"/>
    </source>
</evidence>
<comment type="subcellular location">
    <subcellularLocation>
        <location evidence="1">Cell membrane</location>
        <topology evidence="1">Multi-pass membrane protein</topology>
    </subcellularLocation>
</comment>
<reference evidence="10" key="1">
    <citation type="journal article" date="2019" name="J Environ">
        <title>Genetic characterization and potential molecular dissemination mechanism of tet (31) gene in Aeromonas caviae from an oxytetracycline wastewater treatment system.</title>
        <authorList>
            <person name="Shi Y."/>
            <person name="Tian Z."/>
            <person name="Leclercq S.O."/>
            <person name="Zhang H."/>
            <person name="Yang M."/>
            <person name="Zhang Y."/>
        </authorList>
    </citation>
    <scope>NUCLEOTIDE SEQUENCE</scope>
    <source>
        <strain evidence="10">T25-39</strain>
    </source>
</reference>
<keyword evidence="7 8" id="KW-0472">Membrane</keyword>
<evidence type="ECO:0000256" key="6">
    <source>
        <dbReference type="ARBA" id="ARBA00022989"/>
    </source>
</evidence>
<dbReference type="Proteomes" id="UP000266778">
    <property type="component" value="Chromosome"/>
</dbReference>
<feature type="transmembrane region" description="Helical" evidence="8">
    <location>
        <begin position="250"/>
        <end position="271"/>
    </location>
</feature>
<keyword evidence="4" id="KW-1003">Cell membrane</keyword>
<gene>
    <name evidence="10" type="ORF">C1C91_00605</name>
</gene>
<dbReference type="PANTHER" id="PTHR21716">
    <property type="entry name" value="TRANSMEMBRANE PROTEIN"/>
    <property type="match status" value="1"/>
</dbReference>
<dbReference type="InterPro" id="IPR036868">
    <property type="entry name" value="TusA-like_sf"/>
</dbReference>
<evidence type="ECO:0000256" key="4">
    <source>
        <dbReference type="ARBA" id="ARBA00022475"/>
    </source>
</evidence>
<dbReference type="Pfam" id="PF01594">
    <property type="entry name" value="AI-2E_transport"/>
    <property type="match status" value="1"/>
</dbReference>
<feature type="transmembrane region" description="Helical" evidence="8">
    <location>
        <begin position="401"/>
        <end position="432"/>
    </location>
</feature>
<organism evidence="10 11">
    <name type="scientific">Aeromonas caviae</name>
    <name type="common">Aeromonas punctata</name>
    <dbReference type="NCBI Taxonomy" id="648"/>
    <lineage>
        <taxon>Bacteria</taxon>
        <taxon>Pseudomonadati</taxon>
        <taxon>Pseudomonadota</taxon>
        <taxon>Gammaproteobacteria</taxon>
        <taxon>Aeromonadales</taxon>
        <taxon>Aeromonadaceae</taxon>
        <taxon>Aeromonas</taxon>
    </lineage>
</organism>
<keyword evidence="5 8" id="KW-0812">Transmembrane</keyword>
<evidence type="ECO:0000256" key="8">
    <source>
        <dbReference type="SAM" id="Phobius"/>
    </source>
</evidence>
<evidence type="ECO:0000256" key="5">
    <source>
        <dbReference type="ARBA" id="ARBA00022692"/>
    </source>
</evidence>
<evidence type="ECO:0000313" key="10">
    <source>
        <dbReference type="EMBL" id="AXB03745.2"/>
    </source>
</evidence>
<dbReference type="InterPro" id="IPR001455">
    <property type="entry name" value="TusA-like"/>
</dbReference>
<evidence type="ECO:0000256" key="1">
    <source>
        <dbReference type="ARBA" id="ARBA00004651"/>
    </source>
</evidence>
<accession>A0A7U6B8D8</accession>
<dbReference type="PANTHER" id="PTHR21716:SF53">
    <property type="entry name" value="PERMEASE PERM-RELATED"/>
    <property type="match status" value="1"/>
</dbReference>
<keyword evidence="3" id="KW-0813">Transport</keyword>
<feature type="domain" description="UPF0033" evidence="9">
    <location>
        <begin position="3"/>
        <end position="61"/>
    </location>
</feature>
<feature type="transmembrane region" description="Helical" evidence="8">
    <location>
        <begin position="372"/>
        <end position="395"/>
    </location>
</feature>